<keyword evidence="2 9" id="KW-0812">Transmembrane</keyword>
<dbReference type="PRINTS" id="PR00237">
    <property type="entry name" value="GPCRRHODOPSN"/>
</dbReference>
<dbReference type="PANTHER" id="PTHR24238:SF47">
    <property type="entry name" value="ECDYSTEROIDS_DOPAMINE RECEPTOR-RELATED"/>
    <property type="match status" value="1"/>
</dbReference>
<feature type="region of interest" description="Disordered" evidence="8">
    <location>
        <begin position="288"/>
        <end position="313"/>
    </location>
</feature>
<dbReference type="Pfam" id="PF00001">
    <property type="entry name" value="7tm_1"/>
    <property type="match status" value="1"/>
</dbReference>
<comment type="subcellular location">
    <subcellularLocation>
        <location evidence="1">Membrane</location>
        <topology evidence="1">Multi-pass membrane protein</topology>
    </subcellularLocation>
</comment>
<evidence type="ECO:0000256" key="1">
    <source>
        <dbReference type="ARBA" id="ARBA00004141"/>
    </source>
</evidence>
<dbReference type="GO" id="GO:0016020">
    <property type="term" value="C:membrane"/>
    <property type="evidence" value="ECO:0007669"/>
    <property type="project" value="UniProtKB-SubCell"/>
</dbReference>
<keyword evidence="12" id="KW-1185">Reference proteome</keyword>
<evidence type="ECO:0000256" key="8">
    <source>
        <dbReference type="SAM" id="MobiDB-lite"/>
    </source>
</evidence>
<evidence type="ECO:0000256" key="5">
    <source>
        <dbReference type="ARBA" id="ARBA00023136"/>
    </source>
</evidence>
<dbReference type="CDD" id="cd00637">
    <property type="entry name" value="7tm_classA_rhodopsin-like"/>
    <property type="match status" value="1"/>
</dbReference>
<keyword evidence="4" id="KW-0297">G-protein coupled receptor</keyword>
<feature type="transmembrane region" description="Helical" evidence="9">
    <location>
        <begin position="109"/>
        <end position="126"/>
    </location>
</feature>
<feature type="compositionally biased region" description="Polar residues" evidence="8">
    <location>
        <begin position="238"/>
        <end position="253"/>
    </location>
</feature>
<evidence type="ECO:0000259" key="10">
    <source>
        <dbReference type="PROSITE" id="PS50262"/>
    </source>
</evidence>
<dbReference type="GO" id="GO:0004930">
    <property type="term" value="F:G protein-coupled receptor activity"/>
    <property type="evidence" value="ECO:0007669"/>
    <property type="project" value="UniProtKB-KW"/>
</dbReference>
<feature type="compositionally biased region" description="Low complexity" evidence="8">
    <location>
        <begin position="290"/>
        <end position="308"/>
    </location>
</feature>
<evidence type="ECO:0000256" key="7">
    <source>
        <dbReference type="ARBA" id="ARBA00023224"/>
    </source>
</evidence>
<protein>
    <submittedName>
        <fullName evidence="11">Cholecystokinin receptor</fullName>
    </submittedName>
</protein>
<feature type="transmembrane region" description="Helical" evidence="9">
    <location>
        <begin position="198"/>
        <end position="221"/>
    </location>
</feature>
<evidence type="ECO:0000256" key="2">
    <source>
        <dbReference type="ARBA" id="ARBA00022692"/>
    </source>
</evidence>
<feature type="transmembrane region" description="Helical" evidence="9">
    <location>
        <begin position="69"/>
        <end position="89"/>
    </location>
</feature>
<comment type="caution">
    <text evidence="11">The sequence shown here is derived from an EMBL/GenBank/DDBJ whole genome shotgun (WGS) entry which is preliminary data.</text>
</comment>
<keyword evidence="7" id="KW-0807">Transducer</keyword>
<evidence type="ECO:0000256" key="3">
    <source>
        <dbReference type="ARBA" id="ARBA00022989"/>
    </source>
</evidence>
<feature type="transmembrane region" description="Helical" evidence="9">
    <location>
        <begin position="150"/>
        <end position="171"/>
    </location>
</feature>
<name>A0AAV4CQS5_9GAST</name>
<evidence type="ECO:0000313" key="12">
    <source>
        <dbReference type="Proteomes" id="UP000735302"/>
    </source>
</evidence>
<dbReference type="AlphaFoldDB" id="A0AAV4CQS5"/>
<keyword evidence="3 9" id="KW-1133">Transmembrane helix</keyword>
<proteinExistence type="predicted"/>
<feature type="transmembrane region" description="Helical" evidence="9">
    <location>
        <begin position="28"/>
        <end position="57"/>
    </location>
</feature>
<dbReference type="PANTHER" id="PTHR24238">
    <property type="entry name" value="G-PROTEIN COUPLED RECEPTOR"/>
    <property type="match status" value="1"/>
</dbReference>
<evidence type="ECO:0000256" key="9">
    <source>
        <dbReference type="SAM" id="Phobius"/>
    </source>
</evidence>
<feature type="region of interest" description="Disordered" evidence="8">
    <location>
        <begin position="232"/>
        <end position="268"/>
    </location>
</feature>
<gene>
    <name evidence="11" type="ORF">PoB_006074600</name>
</gene>
<evidence type="ECO:0000313" key="11">
    <source>
        <dbReference type="EMBL" id="GFO34241.1"/>
    </source>
</evidence>
<accession>A0AAV4CQS5</accession>
<evidence type="ECO:0000256" key="4">
    <source>
        <dbReference type="ARBA" id="ARBA00023040"/>
    </source>
</evidence>
<reference evidence="11 12" key="1">
    <citation type="journal article" date="2021" name="Elife">
        <title>Chloroplast acquisition without the gene transfer in kleptoplastic sea slugs, Plakobranchus ocellatus.</title>
        <authorList>
            <person name="Maeda T."/>
            <person name="Takahashi S."/>
            <person name="Yoshida T."/>
            <person name="Shimamura S."/>
            <person name="Takaki Y."/>
            <person name="Nagai Y."/>
            <person name="Toyoda A."/>
            <person name="Suzuki Y."/>
            <person name="Arimoto A."/>
            <person name="Ishii H."/>
            <person name="Satoh N."/>
            <person name="Nishiyama T."/>
            <person name="Hasebe M."/>
            <person name="Maruyama T."/>
            <person name="Minagawa J."/>
            <person name="Obokata J."/>
            <person name="Shigenobu S."/>
        </authorList>
    </citation>
    <scope>NUCLEOTIDE SEQUENCE [LARGE SCALE GENOMIC DNA]</scope>
</reference>
<feature type="transmembrane region" description="Helical" evidence="9">
    <location>
        <begin position="349"/>
        <end position="368"/>
    </location>
</feature>
<dbReference type="InterPro" id="IPR017452">
    <property type="entry name" value="GPCR_Rhodpsn_7TM"/>
</dbReference>
<keyword evidence="6 11" id="KW-0675">Receptor</keyword>
<feature type="domain" description="G-protein coupled receptors family 1 profile" evidence="10">
    <location>
        <begin position="49"/>
        <end position="408"/>
    </location>
</feature>
<dbReference type="SUPFAM" id="SSF81321">
    <property type="entry name" value="Family A G protein-coupled receptor-like"/>
    <property type="match status" value="1"/>
</dbReference>
<dbReference type="InterPro" id="IPR000276">
    <property type="entry name" value="GPCR_Rhodpsn"/>
</dbReference>
<keyword evidence="5 9" id="KW-0472">Membrane</keyword>
<organism evidence="11 12">
    <name type="scientific">Plakobranchus ocellatus</name>
    <dbReference type="NCBI Taxonomy" id="259542"/>
    <lineage>
        <taxon>Eukaryota</taxon>
        <taxon>Metazoa</taxon>
        <taxon>Spiralia</taxon>
        <taxon>Lophotrochozoa</taxon>
        <taxon>Mollusca</taxon>
        <taxon>Gastropoda</taxon>
        <taxon>Heterobranchia</taxon>
        <taxon>Euthyneura</taxon>
        <taxon>Panpulmonata</taxon>
        <taxon>Sacoglossa</taxon>
        <taxon>Placobranchoidea</taxon>
        <taxon>Plakobranchidae</taxon>
        <taxon>Plakobranchus</taxon>
    </lineage>
</organism>
<dbReference type="EMBL" id="BLXT01006878">
    <property type="protein sequence ID" value="GFO34241.1"/>
    <property type="molecule type" value="Genomic_DNA"/>
</dbReference>
<dbReference type="Proteomes" id="UP000735302">
    <property type="component" value="Unassembled WGS sequence"/>
</dbReference>
<dbReference type="Gene3D" id="1.20.1070.10">
    <property type="entry name" value="Rhodopsin 7-helix transmembrane proteins"/>
    <property type="match status" value="1"/>
</dbReference>
<sequence length="448" mass="50211">MDQRGFNISVANWSEELDKYKDMLSDEAAIVLLPALILFGVIMIVGALGNSLVLFVYYFKFKPSYIRTAILALAILDTITCILCIPGEILDMRYSFTYTSQISCKGQRLLTTAILMASGFILVWVAHDRYRRICYPLQEQATAKSAIKKILGSCIMATLLAIPAALVYGVAHVPTPTENIEGLECSSSETFRRHPLRMAYNLVLCVVFLVAFSAMAVYYVLIGRRVWHQEEFRDGQRKQTTPGRYRRSTFSNGESGGEHDLSSSDGVIADGSKVSSVTEKVDALTVYTHPKSQSPASPTSSTTPSRKPSFSHHIRKVSKVGRDFIYKPRQGSAINNSSVNSWRIRKTTFMLFIITLIFFISFLPHLALKATQAIHSSLLKNLTPSEAVAYNIMVRSCFFNAATNWAVYGLCSPKFRSECRNIFRGITSKTLQKDRTRRPSRIGDEVIW</sequence>
<evidence type="ECO:0000256" key="6">
    <source>
        <dbReference type="ARBA" id="ARBA00023170"/>
    </source>
</evidence>
<feature type="transmembrane region" description="Helical" evidence="9">
    <location>
        <begin position="388"/>
        <end position="411"/>
    </location>
</feature>
<dbReference type="PROSITE" id="PS50262">
    <property type="entry name" value="G_PROTEIN_RECEP_F1_2"/>
    <property type="match status" value="1"/>
</dbReference>